<keyword evidence="1" id="KW-0479">Metal-binding</keyword>
<organism evidence="8 9">
    <name type="scientific">Candidatus Sungiibacteriota bacterium</name>
    <dbReference type="NCBI Taxonomy" id="2750080"/>
    <lineage>
        <taxon>Bacteria</taxon>
        <taxon>Candidatus Sungiibacteriota</taxon>
    </lineage>
</organism>
<evidence type="ECO:0000256" key="1">
    <source>
        <dbReference type="ARBA" id="ARBA00022723"/>
    </source>
</evidence>
<dbReference type="Gene3D" id="3.40.1360.10">
    <property type="match status" value="1"/>
</dbReference>
<evidence type="ECO:0000259" key="7">
    <source>
        <dbReference type="PROSITE" id="PS50880"/>
    </source>
</evidence>
<dbReference type="PROSITE" id="PS50880">
    <property type="entry name" value="TOPRIM"/>
    <property type="match status" value="1"/>
</dbReference>
<dbReference type="Proteomes" id="UP000753196">
    <property type="component" value="Unassembled WGS sequence"/>
</dbReference>
<dbReference type="AlphaFoldDB" id="A0A932R137"/>
<evidence type="ECO:0000256" key="5">
    <source>
        <dbReference type="ARBA" id="ARBA00023172"/>
    </source>
</evidence>
<dbReference type="Pfam" id="PF21175">
    <property type="entry name" value="RecR_C"/>
    <property type="match status" value="1"/>
</dbReference>
<protein>
    <submittedName>
        <fullName evidence="8">Recombination protein RecR</fullName>
    </submittedName>
</protein>
<dbReference type="EMBL" id="JACQCR010000004">
    <property type="protein sequence ID" value="MBI3630757.1"/>
    <property type="molecule type" value="Genomic_DNA"/>
</dbReference>
<name>A0A932R137_9BACT</name>
<dbReference type="GO" id="GO:0006310">
    <property type="term" value="P:DNA recombination"/>
    <property type="evidence" value="ECO:0007669"/>
    <property type="project" value="UniProtKB-KW"/>
</dbReference>
<dbReference type="Pfam" id="PF13662">
    <property type="entry name" value="Toprim_4"/>
    <property type="match status" value="1"/>
</dbReference>
<sequence length="192" mass="21722">GIGPRQAARFVFFMLKEPNPFIPELVGALKEMEERIALCGDCFATMERESADVSRCAICRDRRREREQIAIMEKESDMQNLEKTGAYHGLYHILGGVISPLDPESPKRIRLKELYRRIESFLQEKEKCEVILATNPTTEGDTTALYIERILAPLKDKHAGLAISRLGRGLSLGAEVEYADEITLKNALTNRK</sequence>
<keyword evidence="3" id="KW-0863">Zinc-finger</keyword>
<dbReference type="Gene3D" id="1.10.8.420">
    <property type="entry name" value="RecR Domain 1"/>
    <property type="match status" value="1"/>
</dbReference>
<comment type="caution">
    <text evidence="8">The sequence shown here is derived from an EMBL/GenBank/DDBJ whole genome shotgun (WGS) entry which is preliminary data.</text>
</comment>
<feature type="non-terminal residue" evidence="8">
    <location>
        <position position="1"/>
    </location>
</feature>
<dbReference type="SUPFAM" id="SSF111304">
    <property type="entry name" value="Recombination protein RecR"/>
    <property type="match status" value="1"/>
</dbReference>
<evidence type="ECO:0000256" key="2">
    <source>
        <dbReference type="ARBA" id="ARBA00022763"/>
    </source>
</evidence>
<dbReference type="GO" id="GO:0008270">
    <property type="term" value="F:zinc ion binding"/>
    <property type="evidence" value="ECO:0007669"/>
    <property type="project" value="UniProtKB-KW"/>
</dbReference>
<keyword evidence="6" id="KW-0234">DNA repair</keyword>
<dbReference type="GO" id="GO:0003677">
    <property type="term" value="F:DNA binding"/>
    <property type="evidence" value="ECO:0007669"/>
    <property type="project" value="InterPro"/>
</dbReference>
<evidence type="ECO:0000313" key="8">
    <source>
        <dbReference type="EMBL" id="MBI3630757.1"/>
    </source>
</evidence>
<gene>
    <name evidence="8" type="primary">recR</name>
    <name evidence="8" type="ORF">HY221_00230</name>
</gene>
<evidence type="ECO:0000256" key="4">
    <source>
        <dbReference type="ARBA" id="ARBA00022833"/>
    </source>
</evidence>
<dbReference type="PANTHER" id="PTHR30446:SF0">
    <property type="entry name" value="RECOMBINATION PROTEIN RECR"/>
    <property type="match status" value="1"/>
</dbReference>
<evidence type="ECO:0000313" key="9">
    <source>
        <dbReference type="Proteomes" id="UP000753196"/>
    </source>
</evidence>
<accession>A0A932R137</accession>
<dbReference type="SMART" id="SM00493">
    <property type="entry name" value="TOPRIM"/>
    <property type="match status" value="1"/>
</dbReference>
<dbReference type="GO" id="GO:0006281">
    <property type="term" value="P:DNA repair"/>
    <property type="evidence" value="ECO:0007669"/>
    <property type="project" value="UniProtKB-KW"/>
</dbReference>
<dbReference type="InterPro" id="IPR034137">
    <property type="entry name" value="TOPRIM_RecR"/>
</dbReference>
<keyword evidence="4" id="KW-0862">Zinc</keyword>
<evidence type="ECO:0000256" key="6">
    <source>
        <dbReference type="ARBA" id="ARBA00023204"/>
    </source>
</evidence>
<dbReference type="NCBIfam" id="TIGR00615">
    <property type="entry name" value="recR"/>
    <property type="match status" value="1"/>
</dbReference>
<proteinExistence type="inferred from homology"/>
<dbReference type="InterPro" id="IPR023627">
    <property type="entry name" value="Rcmb_RecR"/>
</dbReference>
<reference evidence="8" key="1">
    <citation type="submission" date="2020-07" db="EMBL/GenBank/DDBJ databases">
        <title>Huge and variable diversity of episymbiotic CPR bacteria and DPANN archaea in groundwater ecosystems.</title>
        <authorList>
            <person name="He C.Y."/>
            <person name="Keren R."/>
            <person name="Whittaker M."/>
            <person name="Farag I.F."/>
            <person name="Doudna J."/>
            <person name="Cate J.H.D."/>
            <person name="Banfield J.F."/>
        </authorList>
    </citation>
    <scope>NUCLEOTIDE SEQUENCE</scope>
    <source>
        <strain evidence="8">NC_groundwater_973_Pr1_S-0.2um_54_13</strain>
    </source>
</reference>
<dbReference type="CDD" id="cd01025">
    <property type="entry name" value="TOPRIM_recR"/>
    <property type="match status" value="1"/>
</dbReference>
<dbReference type="PANTHER" id="PTHR30446">
    <property type="entry name" value="RECOMBINATION PROTEIN RECR"/>
    <property type="match status" value="1"/>
</dbReference>
<keyword evidence="5" id="KW-0233">DNA recombination</keyword>
<dbReference type="InterPro" id="IPR006171">
    <property type="entry name" value="TOPRIM_dom"/>
</dbReference>
<dbReference type="HAMAP" id="MF_00017">
    <property type="entry name" value="RecR"/>
    <property type="match status" value="1"/>
</dbReference>
<evidence type="ECO:0000256" key="3">
    <source>
        <dbReference type="ARBA" id="ARBA00022771"/>
    </source>
</evidence>
<feature type="domain" description="Toprim" evidence="7">
    <location>
        <begin position="67"/>
        <end position="171"/>
    </location>
</feature>
<keyword evidence="2" id="KW-0227">DNA damage</keyword>
<dbReference type="InterPro" id="IPR000093">
    <property type="entry name" value="DNA_Rcmb_RecR"/>
</dbReference>